<comment type="caution">
    <text evidence="2">The sequence shown here is derived from an EMBL/GenBank/DDBJ whole genome shotgun (WGS) entry which is preliminary data.</text>
</comment>
<dbReference type="SUPFAM" id="SSF159006">
    <property type="entry name" value="YopX-like"/>
    <property type="match status" value="1"/>
</dbReference>
<proteinExistence type="predicted"/>
<dbReference type="InterPro" id="IPR010024">
    <property type="entry name" value="CHP16711"/>
</dbReference>
<evidence type="ECO:0000313" key="2">
    <source>
        <dbReference type="EMBL" id="KKK47250.1"/>
    </source>
</evidence>
<dbReference type="Pfam" id="PF09643">
    <property type="entry name" value="YopX"/>
    <property type="match status" value="1"/>
</dbReference>
<dbReference type="AlphaFoldDB" id="A0A0F8WGC8"/>
<reference evidence="2" key="1">
    <citation type="journal article" date="2015" name="Nature">
        <title>Complex archaea that bridge the gap between prokaryotes and eukaryotes.</title>
        <authorList>
            <person name="Spang A."/>
            <person name="Saw J.H."/>
            <person name="Jorgensen S.L."/>
            <person name="Zaremba-Niedzwiedzka K."/>
            <person name="Martijn J."/>
            <person name="Lind A.E."/>
            <person name="van Eijk R."/>
            <person name="Schleper C."/>
            <person name="Guy L."/>
            <person name="Ettema T.J."/>
        </authorList>
    </citation>
    <scope>NUCLEOTIDE SEQUENCE</scope>
</reference>
<sequence>MRNLKFRAKSLDNNIMVYFSLYEITNYFPGDDVFYVGNIPFKVGSEKQYTGLKDKNGKEIYEGDIVHYRYDYRGGDNWEVAWGYDGWGLKRGERETGDDNCFDDPHYNDWEQTEVIGNIYSNPELLK</sequence>
<organism evidence="2">
    <name type="scientific">marine sediment metagenome</name>
    <dbReference type="NCBI Taxonomy" id="412755"/>
    <lineage>
        <taxon>unclassified sequences</taxon>
        <taxon>metagenomes</taxon>
        <taxon>ecological metagenomes</taxon>
    </lineage>
</organism>
<evidence type="ECO:0000259" key="1">
    <source>
        <dbReference type="Pfam" id="PF09643"/>
    </source>
</evidence>
<dbReference type="EMBL" id="LAZR01069672">
    <property type="protein sequence ID" value="KKK47250.1"/>
    <property type="molecule type" value="Genomic_DNA"/>
</dbReference>
<gene>
    <name evidence="2" type="ORF">LCGC14_3157100</name>
</gene>
<dbReference type="NCBIfam" id="TIGR01671">
    <property type="entry name" value="phage_TIGR01671"/>
    <property type="match status" value="1"/>
</dbReference>
<feature type="domain" description="YopX protein" evidence="1">
    <location>
        <begin position="5"/>
        <end position="127"/>
    </location>
</feature>
<protein>
    <recommendedName>
        <fullName evidence="1">YopX protein domain-containing protein</fullName>
    </recommendedName>
</protein>
<dbReference type="Gene3D" id="2.30.30.290">
    <property type="entry name" value="YopX-like domains"/>
    <property type="match status" value="1"/>
</dbReference>
<dbReference type="InterPro" id="IPR023385">
    <property type="entry name" value="YopX-like_C"/>
</dbReference>
<name>A0A0F8WGC8_9ZZZZ</name>
<dbReference type="InterPro" id="IPR019096">
    <property type="entry name" value="YopX_protein"/>
</dbReference>
<accession>A0A0F8WGC8</accession>